<reference evidence="2 3" key="1">
    <citation type="submission" date="2019-05" db="EMBL/GenBank/DDBJ databases">
        <title>Emergence of the Ug99 lineage of the wheat stem rust pathogen through somatic hybridization.</title>
        <authorList>
            <person name="Li F."/>
            <person name="Upadhyaya N.M."/>
            <person name="Sperschneider J."/>
            <person name="Matny O."/>
            <person name="Nguyen-Phuc H."/>
            <person name="Mago R."/>
            <person name="Raley C."/>
            <person name="Miller M.E."/>
            <person name="Silverstein K.A.T."/>
            <person name="Henningsen E."/>
            <person name="Hirsch C.D."/>
            <person name="Visser B."/>
            <person name="Pretorius Z.A."/>
            <person name="Steffenson B.J."/>
            <person name="Schwessinger B."/>
            <person name="Dodds P.N."/>
            <person name="Figueroa M."/>
        </authorList>
    </citation>
    <scope>NUCLEOTIDE SEQUENCE [LARGE SCALE GENOMIC DNA]</scope>
    <source>
        <strain evidence="2">21-0</strain>
    </source>
</reference>
<feature type="region of interest" description="Disordered" evidence="1">
    <location>
        <begin position="246"/>
        <end position="291"/>
    </location>
</feature>
<comment type="caution">
    <text evidence="2">The sequence shown here is derived from an EMBL/GenBank/DDBJ whole genome shotgun (WGS) entry which is preliminary data.</text>
</comment>
<dbReference type="AlphaFoldDB" id="A0A5B0M5X0"/>
<name>A0A5B0M5X0_PUCGR</name>
<proteinExistence type="predicted"/>
<dbReference type="Proteomes" id="UP000324748">
    <property type="component" value="Unassembled WGS sequence"/>
</dbReference>
<dbReference type="SUPFAM" id="SSF56059">
    <property type="entry name" value="Glutathione synthetase ATP-binding domain-like"/>
    <property type="match status" value="1"/>
</dbReference>
<evidence type="ECO:0000313" key="2">
    <source>
        <dbReference type="EMBL" id="KAA1071736.1"/>
    </source>
</evidence>
<dbReference type="EMBL" id="VSWC01000170">
    <property type="protein sequence ID" value="KAA1071736.1"/>
    <property type="molecule type" value="Genomic_DNA"/>
</dbReference>
<evidence type="ECO:0000256" key="1">
    <source>
        <dbReference type="SAM" id="MobiDB-lite"/>
    </source>
</evidence>
<feature type="compositionally biased region" description="Polar residues" evidence="1">
    <location>
        <begin position="249"/>
        <end position="263"/>
    </location>
</feature>
<accession>A0A5B0M5X0</accession>
<evidence type="ECO:0000313" key="3">
    <source>
        <dbReference type="Proteomes" id="UP000324748"/>
    </source>
</evidence>
<sequence length="291" mass="32580">MRIPTEYIVFKVRDSRGRCKTGVFPVLDSEYQYHQSGIVIPTHISRELDIDALVNFLVRLYSTYVDLHYTYLEINPLVCMEAADGSPSIAFLDMAAKLDQRADYLCRAKWAIGRENFVAVNVTKTFADRGPPMVFPGPFGRDLTSLPSSMHTAGFGLWSLVAKHSHSCMPRISFALKHQSSRSTIVKVREKCSPSDPTANQNHLSNHLTQYWKKYLTRHRSLPPLTNHGSLDARLSSPFRGNCIWKPSQPVSEESTHSDQLSGPNGLRQIESGKSSDSEANGSSQRGQQDP</sequence>
<dbReference type="OrthoDB" id="2692971at2759"/>
<feature type="compositionally biased region" description="Polar residues" evidence="1">
    <location>
        <begin position="272"/>
        <end position="291"/>
    </location>
</feature>
<keyword evidence="3" id="KW-1185">Reference proteome</keyword>
<organism evidence="2 3">
    <name type="scientific">Puccinia graminis f. sp. tritici</name>
    <dbReference type="NCBI Taxonomy" id="56615"/>
    <lineage>
        <taxon>Eukaryota</taxon>
        <taxon>Fungi</taxon>
        <taxon>Dikarya</taxon>
        <taxon>Basidiomycota</taxon>
        <taxon>Pucciniomycotina</taxon>
        <taxon>Pucciniomycetes</taxon>
        <taxon>Pucciniales</taxon>
        <taxon>Pucciniaceae</taxon>
        <taxon>Puccinia</taxon>
    </lineage>
</organism>
<dbReference type="Gene3D" id="3.30.470.110">
    <property type="match status" value="1"/>
</dbReference>
<protein>
    <submittedName>
        <fullName evidence="2">Citrate synthase</fullName>
    </submittedName>
</protein>
<gene>
    <name evidence="2" type="primary">ACL1_3</name>
    <name evidence="2" type="ORF">PGT21_017936</name>
</gene>